<name>A0A9N9EC09_9GLOM</name>
<dbReference type="EMBL" id="CAJVPV010011957">
    <property type="protein sequence ID" value="CAG8666066.1"/>
    <property type="molecule type" value="Genomic_DNA"/>
</dbReference>
<evidence type="ECO:0000313" key="3">
    <source>
        <dbReference type="Proteomes" id="UP000789342"/>
    </source>
</evidence>
<feature type="region of interest" description="Disordered" evidence="1">
    <location>
        <begin position="614"/>
        <end position="637"/>
    </location>
</feature>
<evidence type="ECO:0000313" key="2">
    <source>
        <dbReference type="EMBL" id="CAG8666066.1"/>
    </source>
</evidence>
<reference evidence="2" key="1">
    <citation type="submission" date="2021-06" db="EMBL/GenBank/DDBJ databases">
        <authorList>
            <person name="Kallberg Y."/>
            <person name="Tangrot J."/>
            <person name="Rosling A."/>
        </authorList>
    </citation>
    <scope>NUCLEOTIDE SEQUENCE</scope>
    <source>
        <strain evidence="2">CL551</strain>
    </source>
</reference>
<comment type="caution">
    <text evidence="2">The sequence shown here is derived from an EMBL/GenBank/DDBJ whole genome shotgun (WGS) entry which is preliminary data.</text>
</comment>
<dbReference type="AlphaFoldDB" id="A0A9N9EC09"/>
<organism evidence="2 3">
    <name type="scientific">Acaulospora morrowiae</name>
    <dbReference type="NCBI Taxonomy" id="94023"/>
    <lineage>
        <taxon>Eukaryota</taxon>
        <taxon>Fungi</taxon>
        <taxon>Fungi incertae sedis</taxon>
        <taxon>Mucoromycota</taxon>
        <taxon>Glomeromycotina</taxon>
        <taxon>Glomeromycetes</taxon>
        <taxon>Diversisporales</taxon>
        <taxon>Acaulosporaceae</taxon>
        <taxon>Acaulospora</taxon>
    </lineage>
</organism>
<dbReference type="OrthoDB" id="2304465at2759"/>
<accession>A0A9N9EC09</accession>
<gene>
    <name evidence="2" type="ORF">AMORRO_LOCUS10618</name>
</gene>
<keyword evidence="3" id="KW-1185">Reference proteome</keyword>
<protein>
    <submittedName>
        <fullName evidence="2">11436_t:CDS:1</fullName>
    </submittedName>
</protein>
<evidence type="ECO:0000256" key="1">
    <source>
        <dbReference type="SAM" id="MobiDB-lite"/>
    </source>
</evidence>
<sequence length="637" mass="74065">IAEKNDYLQITSPALWSLDDFATWCGSCEVLEGSKVKIVDHMKKRLEKTKSNIYIKDDMRKKATDLYEDFQRCWIEPENCLSTGRSTVCLSFSLVSYGTLGTVCYRCWTKKWKFTKTTADFFQELSIQYQTKKQLELVENQKVIELAEIERMKVTQLKNNTESVMKIHQHVADGFVEFSKEMNRIKKRILEDSESNSSDIEDTTSIKDGETTSTKRAKLSDQISINSDFTFESIESTNYDFGLGNYKEGTEIDPDLSFQETDEDLTMPASERFFNDDTWRHPLRPEVWGIIHCGFKIAKLGWCSTDDYAEIQRLTRRATVSSCSEIISKLLKFKSLDSLEKSLKEIQLLNNFNDIIKEDSRKLILDELKTSDILFPLKDPFENFFIKILSIFQWDIFPDDSVIQQPNVSESNYGSYMIHPFLKCALFGMEKFLYYHAGEIALSSVKSCRERRKCNTLFEQKADGIFFTRLKKSFIEIGHLEMSGGYGHKDFSRSTWDGCCKLPIGNAYMLEEIGERFRGASCETFSKISVFSLHTYENRIELWRMYVPSCGVLQYERTHRATVPICFEDERKCIFDFVVVLWDLRCWLQEVTEVIYKLREEHNDSDVNASNLSSDILPPHPFTPQKDIHKKVSQPLM</sequence>
<feature type="compositionally biased region" description="Basic residues" evidence="1">
    <location>
        <begin position="628"/>
        <end position="637"/>
    </location>
</feature>
<proteinExistence type="predicted"/>
<feature type="non-terminal residue" evidence="2">
    <location>
        <position position="1"/>
    </location>
</feature>
<dbReference type="Proteomes" id="UP000789342">
    <property type="component" value="Unassembled WGS sequence"/>
</dbReference>